<evidence type="ECO:0000313" key="1">
    <source>
        <dbReference type="EMBL" id="RKT71269.1"/>
    </source>
</evidence>
<evidence type="ECO:0000313" key="2">
    <source>
        <dbReference type="Proteomes" id="UP000272729"/>
    </source>
</evidence>
<sequence>MTSGHRIGKGAHIGGSLGDVVGRDKIVTSGGGGPDVAAAVAELRALIDRLTREGVVGEDGSVRDPGAVVAAVQREPGRLKALAAAVAGGARDAVLAVVRGGLAELVIGLLGRT</sequence>
<gene>
    <name evidence="1" type="ORF">DFJ66_4551</name>
</gene>
<dbReference type="AlphaFoldDB" id="A0A495XC98"/>
<dbReference type="OrthoDB" id="4256052at2"/>
<keyword evidence="2" id="KW-1185">Reference proteome</keyword>
<name>A0A495XC98_9PSEU</name>
<dbReference type="RefSeq" id="WP_121223614.1">
    <property type="nucleotide sequence ID" value="NZ_JBIUBA010000001.1"/>
</dbReference>
<comment type="caution">
    <text evidence="1">The sequence shown here is derived from an EMBL/GenBank/DDBJ whole genome shotgun (WGS) entry which is preliminary data.</text>
</comment>
<reference evidence="1 2" key="1">
    <citation type="submission" date="2018-10" db="EMBL/GenBank/DDBJ databases">
        <title>Sequencing the genomes of 1000 actinobacteria strains.</title>
        <authorList>
            <person name="Klenk H.-P."/>
        </authorList>
    </citation>
    <scope>NUCLEOTIDE SEQUENCE [LARGE SCALE GENOMIC DNA]</scope>
    <source>
        <strain evidence="1 2">DSM 43911</strain>
    </source>
</reference>
<dbReference type="Proteomes" id="UP000272729">
    <property type="component" value="Unassembled WGS sequence"/>
</dbReference>
<organism evidence="1 2">
    <name type="scientific">Saccharothrix variisporea</name>
    <dbReference type="NCBI Taxonomy" id="543527"/>
    <lineage>
        <taxon>Bacteria</taxon>
        <taxon>Bacillati</taxon>
        <taxon>Actinomycetota</taxon>
        <taxon>Actinomycetes</taxon>
        <taxon>Pseudonocardiales</taxon>
        <taxon>Pseudonocardiaceae</taxon>
        <taxon>Saccharothrix</taxon>
    </lineage>
</organism>
<protein>
    <submittedName>
        <fullName evidence="1">Uncharacterized protein</fullName>
    </submittedName>
</protein>
<accession>A0A495XC98</accession>
<proteinExistence type="predicted"/>
<dbReference type="EMBL" id="RBXR01000001">
    <property type="protein sequence ID" value="RKT71269.1"/>
    <property type="molecule type" value="Genomic_DNA"/>
</dbReference>